<dbReference type="AlphaFoldDB" id="A0A397VFX0"/>
<dbReference type="Proteomes" id="UP000266673">
    <property type="component" value="Unassembled WGS sequence"/>
</dbReference>
<keyword evidence="2" id="KW-1185">Reference proteome</keyword>
<evidence type="ECO:0000313" key="1">
    <source>
        <dbReference type="EMBL" id="RIB21354.1"/>
    </source>
</evidence>
<proteinExistence type="predicted"/>
<organism evidence="1 2">
    <name type="scientific">Gigaspora rosea</name>
    <dbReference type="NCBI Taxonomy" id="44941"/>
    <lineage>
        <taxon>Eukaryota</taxon>
        <taxon>Fungi</taxon>
        <taxon>Fungi incertae sedis</taxon>
        <taxon>Mucoromycota</taxon>
        <taxon>Glomeromycotina</taxon>
        <taxon>Glomeromycetes</taxon>
        <taxon>Diversisporales</taxon>
        <taxon>Gigasporaceae</taxon>
        <taxon>Gigaspora</taxon>
    </lineage>
</organism>
<dbReference type="EMBL" id="QKWP01000366">
    <property type="protein sequence ID" value="RIB21354.1"/>
    <property type="molecule type" value="Genomic_DNA"/>
</dbReference>
<dbReference type="OrthoDB" id="2414517at2759"/>
<comment type="caution">
    <text evidence="1">The sequence shown here is derived from an EMBL/GenBank/DDBJ whole genome shotgun (WGS) entry which is preliminary data.</text>
</comment>
<protein>
    <submittedName>
        <fullName evidence="1">Uncharacterized protein</fullName>
    </submittedName>
</protein>
<name>A0A397VFX0_9GLOM</name>
<reference evidence="1 2" key="1">
    <citation type="submission" date="2018-06" db="EMBL/GenBank/DDBJ databases">
        <title>Comparative genomics reveals the genomic features of Rhizophagus irregularis, R. cerebriforme, R. diaphanum and Gigaspora rosea, and their symbiotic lifestyle signature.</title>
        <authorList>
            <person name="Morin E."/>
            <person name="San Clemente H."/>
            <person name="Chen E.C.H."/>
            <person name="De La Providencia I."/>
            <person name="Hainaut M."/>
            <person name="Kuo A."/>
            <person name="Kohler A."/>
            <person name="Murat C."/>
            <person name="Tang N."/>
            <person name="Roy S."/>
            <person name="Loubradou J."/>
            <person name="Henrissat B."/>
            <person name="Grigoriev I.V."/>
            <person name="Corradi N."/>
            <person name="Roux C."/>
            <person name="Martin F.M."/>
        </authorList>
    </citation>
    <scope>NUCLEOTIDE SEQUENCE [LARGE SCALE GENOMIC DNA]</scope>
    <source>
        <strain evidence="1 2">DAOM 194757</strain>
    </source>
</reference>
<accession>A0A397VFX0</accession>
<gene>
    <name evidence="1" type="ORF">C2G38_2140706</name>
</gene>
<evidence type="ECO:0000313" key="2">
    <source>
        <dbReference type="Proteomes" id="UP000266673"/>
    </source>
</evidence>
<sequence length="128" mass="14565">MSLLPYKKIKEYFSEASEENHLSTIIERPQVIKSTSSLEVNQGIIVGVVEVKKDDFDQGVAQTAMQLHCSFEEGSLIDWSGRLAAMENGVRIILGQIIWLLKEAEKMIESKLSEKRMRTGEIHQEKDE</sequence>